<dbReference type="PANTHER" id="PTHR24148">
    <property type="entry name" value="ANKYRIN REPEAT DOMAIN-CONTAINING PROTEIN 39 HOMOLOG-RELATED"/>
    <property type="match status" value="1"/>
</dbReference>
<reference evidence="4" key="1">
    <citation type="journal article" date="2020" name="Stud. Mycol.">
        <title>101 Dothideomycetes genomes: a test case for predicting lifestyles and emergence of pathogens.</title>
        <authorList>
            <person name="Haridas S."/>
            <person name="Albert R."/>
            <person name="Binder M."/>
            <person name="Bloem J."/>
            <person name="Labutti K."/>
            <person name="Salamov A."/>
            <person name="Andreopoulos B."/>
            <person name="Baker S."/>
            <person name="Barry K."/>
            <person name="Bills G."/>
            <person name="Bluhm B."/>
            <person name="Cannon C."/>
            <person name="Castanera R."/>
            <person name="Culley D."/>
            <person name="Daum C."/>
            <person name="Ezra D."/>
            <person name="Gonzalez J."/>
            <person name="Henrissat B."/>
            <person name="Kuo A."/>
            <person name="Liang C."/>
            <person name="Lipzen A."/>
            <person name="Lutzoni F."/>
            <person name="Magnuson J."/>
            <person name="Mondo S."/>
            <person name="Nolan M."/>
            <person name="Ohm R."/>
            <person name="Pangilinan J."/>
            <person name="Park H.-J."/>
            <person name="Ramirez L."/>
            <person name="Alfaro M."/>
            <person name="Sun H."/>
            <person name="Tritt A."/>
            <person name="Yoshinaga Y."/>
            <person name="Zwiers L.-H."/>
            <person name="Turgeon B."/>
            <person name="Goodwin S."/>
            <person name="Spatafora J."/>
            <person name="Crous P."/>
            <person name="Grigoriev I."/>
        </authorList>
    </citation>
    <scope>NUCLEOTIDE SEQUENCE</scope>
    <source>
        <strain evidence="4">CBS 113818</strain>
    </source>
</reference>
<feature type="region of interest" description="Disordered" evidence="2">
    <location>
        <begin position="388"/>
        <end position="413"/>
    </location>
</feature>
<evidence type="ECO:0000313" key="5">
    <source>
        <dbReference type="Proteomes" id="UP000799424"/>
    </source>
</evidence>
<name>A0A6A7AJB7_9PLEO</name>
<protein>
    <recommendedName>
        <fullName evidence="3">Heterokaryon incompatibility domain-containing protein</fullName>
    </recommendedName>
</protein>
<accession>A0A6A7AJB7</accession>
<dbReference type="Pfam" id="PF06985">
    <property type="entry name" value="HET"/>
    <property type="match status" value="1"/>
</dbReference>
<dbReference type="OrthoDB" id="5386682at2759"/>
<dbReference type="InterPro" id="IPR052895">
    <property type="entry name" value="HetReg/Transcr_Mod"/>
</dbReference>
<dbReference type="InterPro" id="IPR010730">
    <property type="entry name" value="HET"/>
</dbReference>
<evidence type="ECO:0000259" key="3">
    <source>
        <dbReference type="Pfam" id="PF06985"/>
    </source>
</evidence>
<proteinExistence type="predicted"/>
<sequence>MENLYAEAPLNLQEQEIRLVKLEHSHVSEPIKCSLQTYKLDDQIPAYVALSYAWGIKERHDDVQLNGLPFAVGRSLWSFLHQMRVQHQYITLWIDAISINQANVLEQNHQVQMMRRIYTHAHSVWVWLGEADDLTHSDIGMQYIRARKPFGDREVNFKKLWNLRKARAVLGLCERGYWKRIWIVQEIMLARKATVICGNQQVSWMKLQQLITDLQIILDKGRAMHTIGVSDVLESPATVIVQAKSQWDGNPPPLTSLLEQYQNQHSTDIRDKVYALHGLASNSGAIAIDYRIDPKALLVEMIYHTCSVQASKTDMKRSKKELLRFAKMVRDALKVMCTEEELGFYISVARGDGVASEKDYGLRVRGQQTDEKAPWHYSSIYQESSPWSVGVARSNGQPNARSDDPLLESGPTRRRISNKLLRHENKGLKDALVVKKKHRKVTKPLDLQQREEYYSGANFWSPRKIREARARKAVKAQEQHQEMLAKANRKELKAAAKLYKDQIAEEKHVAREEAKVVREEAKVKKAAERAAKIEAQNTKKAAQTS</sequence>
<evidence type="ECO:0000313" key="4">
    <source>
        <dbReference type="EMBL" id="KAF2832759.1"/>
    </source>
</evidence>
<keyword evidence="5" id="KW-1185">Reference proteome</keyword>
<keyword evidence="1" id="KW-0175">Coiled coil</keyword>
<dbReference type="AlphaFoldDB" id="A0A6A7AJB7"/>
<organism evidence="4 5">
    <name type="scientific">Ophiobolus disseminans</name>
    <dbReference type="NCBI Taxonomy" id="1469910"/>
    <lineage>
        <taxon>Eukaryota</taxon>
        <taxon>Fungi</taxon>
        <taxon>Dikarya</taxon>
        <taxon>Ascomycota</taxon>
        <taxon>Pezizomycotina</taxon>
        <taxon>Dothideomycetes</taxon>
        <taxon>Pleosporomycetidae</taxon>
        <taxon>Pleosporales</taxon>
        <taxon>Pleosporineae</taxon>
        <taxon>Phaeosphaeriaceae</taxon>
        <taxon>Ophiobolus</taxon>
    </lineage>
</organism>
<dbReference type="EMBL" id="MU006216">
    <property type="protein sequence ID" value="KAF2832759.1"/>
    <property type="molecule type" value="Genomic_DNA"/>
</dbReference>
<feature type="domain" description="Heterokaryon incompatibility" evidence="3">
    <location>
        <begin position="47"/>
        <end position="186"/>
    </location>
</feature>
<evidence type="ECO:0000256" key="1">
    <source>
        <dbReference type="SAM" id="Coils"/>
    </source>
</evidence>
<feature type="coiled-coil region" evidence="1">
    <location>
        <begin position="470"/>
        <end position="536"/>
    </location>
</feature>
<gene>
    <name evidence="4" type="ORF">CC86DRAFT_461272</name>
</gene>
<dbReference type="PANTHER" id="PTHR24148:SF73">
    <property type="entry name" value="HET DOMAIN PROTEIN (AFU_ORTHOLOGUE AFUA_8G01020)"/>
    <property type="match status" value="1"/>
</dbReference>
<dbReference type="Proteomes" id="UP000799424">
    <property type="component" value="Unassembled WGS sequence"/>
</dbReference>
<evidence type="ECO:0000256" key="2">
    <source>
        <dbReference type="SAM" id="MobiDB-lite"/>
    </source>
</evidence>